<evidence type="ECO:0000313" key="1">
    <source>
        <dbReference type="EMBL" id="GBP71059.1"/>
    </source>
</evidence>
<protein>
    <submittedName>
        <fullName evidence="1">Uncharacterized protein</fullName>
    </submittedName>
</protein>
<gene>
    <name evidence="1" type="ORF">EVAR_37899_1</name>
</gene>
<dbReference type="EMBL" id="BGZK01001095">
    <property type="protein sequence ID" value="GBP71059.1"/>
    <property type="molecule type" value="Genomic_DNA"/>
</dbReference>
<sequence>MVVMAFPASIMKTEIVAGMRLNSSSEHSIVSAIEHSLLDIVIPPTFLQRTVLDDNATNVDSQPLLGRHAT</sequence>
<reference evidence="1 2" key="1">
    <citation type="journal article" date="2019" name="Commun. Biol.">
        <title>The bagworm genome reveals a unique fibroin gene that provides high tensile strength.</title>
        <authorList>
            <person name="Kono N."/>
            <person name="Nakamura H."/>
            <person name="Ohtoshi R."/>
            <person name="Tomita M."/>
            <person name="Numata K."/>
            <person name="Arakawa K."/>
        </authorList>
    </citation>
    <scope>NUCLEOTIDE SEQUENCE [LARGE SCALE GENOMIC DNA]</scope>
</reference>
<dbReference type="AlphaFoldDB" id="A0A4C1Y8Z4"/>
<evidence type="ECO:0000313" key="2">
    <source>
        <dbReference type="Proteomes" id="UP000299102"/>
    </source>
</evidence>
<proteinExistence type="predicted"/>
<accession>A0A4C1Y8Z4</accession>
<dbReference type="Proteomes" id="UP000299102">
    <property type="component" value="Unassembled WGS sequence"/>
</dbReference>
<keyword evidence="2" id="KW-1185">Reference proteome</keyword>
<name>A0A4C1Y8Z4_EUMVA</name>
<organism evidence="1 2">
    <name type="scientific">Eumeta variegata</name>
    <name type="common">Bagworm moth</name>
    <name type="synonym">Eumeta japonica</name>
    <dbReference type="NCBI Taxonomy" id="151549"/>
    <lineage>
        <taxon>Eukaryota</taxon>
        <taxon>Metazoa</taxon>
        <taxon>Ecdysozoa</taxon>
        <taxon>Arthropoda</taxon>
        <taxon>Hexapoda</taxon>
        <taxon>Insecta</taxon>
        <taxon>Pterygota</taxon>
        <taxon>Neoptera</taxon>
        <taxon>Endopterygota</taxon>
        <taxon>Lepidoptera</taxon>
        <taxon>Glossata</taxon>
        <taxon>Ditrysia</taxon>
        <taxon>Tineoidea</taxon>
        <taxon>Psychidae</taxon>
        <taxon>Oiketicinae</taxon>
        <taxon>Eumeta</taxon>
    </lineage>
</organism>
<comment type="caution">
    <text evidence="1">The sequence shown here is derived from an EMBL/GenBank/DDBJ whole genome shotgun (WGS) entry which is preliminary data.</text>
</comment>